<feature type="domain" description="DUF5675" evidence="1">
    <location>
        <begin position="27"/>
        <end position="137"/>
    </location>
</feature>
<evidence type="ECO:0000313" key="3">
    <source>
        <dbReference type="Proteomes" id="UP001244640"/>
    </source>
</evidence>
<protein>
    <recommendedName>
        <fullName evidence="1">DUF5675 domain-containing protein</fullName>
    </recommendedName>
</protein>
<organism evidence="2 3">
    <name type="scientific">Sphingobacterium zeae</name>
    <dbReference type="NCBI Taxonomy" id="1776859"/>
    <lineage>
        <taxon>Bacteria</taxon>
        <taxon>Pseudomonadati</taxon>
        <taxon>Bacteroidota</taxon>
        <taxon>Sphingobacteriia</taxon>
        <taxon>Sphingobacteriales</taxon>
        <taxon>Sphingobacteriaceae</taxon>
        <taxon>Sphingobacterium</taxon>
    </lineage>
</organism>
<dbReference type="InterPro" id="IPR043732">
    <property type="entry name" value="DUF5675"/>
</dbReference>
<proteinExistence type="predicted"/>
<gene>
    <name evidence="2" type="ORF">QE382_002836</name>
</gene>
<reference evidence="2 3" key="1">
    <citation type="submission" date="2023-07" db="EMBL/GenBank/DDBJ databases">
        <title>Functional and genomic diversity of the sorghum phyllosphere microbiome.</title>
        <authorList>
            <person name="Shade A."/>
        </authorList>
    </citation>
    <scope>NUCLEOTIDE SEQUENCE [LARGE SCALE GENOMIC DNA]</scope>
    <source>
        <strain evidence="2 3">SORGH_AS_0892</strain>
    </source>
</reference>
<sequence length="152" mass="17026">MVSRLLRVFTWVNYPLANMAVKHTLLLLRKYGARGTNGTISYQGEEICHTIELPDRNNTPRISCIPIGRYKLEKRRYPKHGEQIGIPMVLGREAILIHAANNALRELQGCIAPVTTLTGEGTGDYSGKALAKLKALVYSLWDMGDEVYLSIR</sequence>
<comment type="caution">
    <text evidence="2">The sequence shown here is derived from an EMBL/GenBank/DDBJ whole genome shotgun (WGS) entry which is preliminary data.</text>
</comment>
<dbReference type="Proteomes" id="UP001244640">
    <property type="component" value="Unassembled WGS sequence"/>
</dbReference>
<dbReference type="Pfam" id="PF18925">
    <property type="entry name" value="DUF5675"/>
    <property type="match status" value="1"/>
</dbReference>
<name>A0ABU0U7C3_9SPHI</name>
<dbReference type="EMBL" id="JAUTBA010000001">
    <property type="protein sequence ID" value="MDQ1150852.1"/>
    <property type="molecule type" value="Genomic_DNA"/>
</dbReference>
<evidence type="ECO:0000313" key="2">
    <source>
        <dbReference type="EMBL" id="MDQ1150852.1"/>
    </source>
</evidence>
<evidence type="ECO:0000259" key="1">
    <source>
        <dbReference type="Pfam" id="PF18925"/>
    </source>
</evidence>
<dbReference type="RefSeq" id="WP_307186433.1">
    <property type="nucleotide sequence ID" value="NZ_JAUTBA010000001.1"/>
</dbReference>
<accession>A0ABU0U7C3</accession>
<keyword evidence="3" id="KW-1185">Reference proteome</keyword>